<dbReference type="SUPFAM" id="SSF53448">
    <property type="entry name" value="Nucleotide-diphospho-sugar transferases"/>
    <property type="match status" value="1"/>
</dbReference>
<organism evidence="2 3">
    <name type="scientific">Chryseobacterium takakiae</name>
    <dbReference type="NCBI Taxonomy" id="1302685"/>
    <lineage>
        <taxon>Bacteria</taxon>
        <taxon>Pseudomonadati</taxon>
        <taxon>Bacteroidota</taxon>
        <taxon>Flavobacteriia</taxon>
        <taxon>Flavobacteriales</taxon>
        <taxon>Weeksellaceae</taxon>
        <taxon>Chryseobacterium group</taxon>
        <taxon>Chryseobacterium</taxon>
    </lineage>
</organism>
<name>A0A1M5BNJ5_9FLAO</name>
<dbReference type="InterPro" id="IPR001173">
    <property type="entry name" value="Glyco_trans_2-like"/>
</dbReference>
<reference evidence="3" key="1">
    <citation type="submission" date="2016-11" db="EMBL/GenBank/DDBJ databases">
        <authorList>
            <person name="Varghese N."/>
            <person name="Submissions S."/>
        </authorList>
    </citation>
    <scope>NUCLEOTIDE SEQUENCE [LARGE SCALE GENOMIC DNA]</scope>
    <source>
        <strain evidence="3">DSM 26898</strain>
    </source>
</reference>
<gene>
    <name evidence="2" type="ORF">SAMN05444408_1213</name>
</gene>
<evidence type="ECO:0000313" key="2">
    <source>
        <dbReference type="EMBL" id="SHF44051.1"/>
    </source>
</evidence>
<dbReference type="GO" id="GO:0016758">
    <property type="term" value="F:hexosyltransferase activity"/>
    <property type="evidence" value="ECO:0007669"/>
    <property type="project" value="UniProtKB-ARBA"/>
</dbReference>
<dbReference type="PANTHER" id="PTHR22916">
    <property type="entry name" value="GLYCOSYLTRANSFERASE"/>
    <property type="match status" value="1"/>
</dbReference>
<dbReference type="Pfam" id="PF00535">
    <property type="entry name" value="Glycos_transf_2"/>
    <property type="match status" value="1"/>
</dbReference>
<dbReference type="OrthoDB" id="635429at2"/>
<dbReference type="Gene3D" id="3.90.550.10">
    <property type="entry name" value="Spore Coat Polysaccharide Biosynthesis Protein SpsA, Chain A"/>
    <property type="match status" value="1"/>
</dbReference>
<proteinExistence type="predicted"/>
<dbReference type="InterPro" id="IPR029044">
    <property type="entry name" value="Nucleotide-diphossugar_trans"/>
</dbReference>
<accession>A0A1M5BNJ5</accession>
<keyword evidence="2" id="KW-0808">Transferase</keyword>
<sequence length="297" mass="34481">MMKKISVLIAHYNNGKFFEDCYLSLIHQTYTNWEAIIVDDASTDNSLEIIESFIQNDTRFRLYKNSENKGCGFTKGVCMEYAAGDICGYLDPDDALLPEALEKSVEKFEDNNIIAAYSKMLMCDENLSPKYIYGGTKPICNDLYFFNCPIQVAHFFTFRKDVYFKTPGINPDLKRAVDQDLYLKILELGRVAYIDEVLYKYRLHSAGISQQSTKQSAKDSFASVIFETMQRRGIKKIKNHEVPENYTNPEEIYDLIHYQSGLLYRIETKFRLLFYHTNILILPSFLSLQNTDFSFIL</sequence>
<keyword evidence="3" id="KW-1185">Reference proteome</keyword>
<dbReference type="AlphaFoldDB" id="A0A1M5BNJ5"/>
<dbReference type="Proteomes" id="UP000184236">
    <property type="component" value="Unassembled WGS sequence"/>
</dbReference>
<dbReference type="EMBL" id="FQVO01000021">
    <property type="protein sequence ID" value="SHF44051.1"/>
    <property type="molecule type" value="Genomic_DNA"/>
</dbReference>
<evidence type="ECO:0000313" key="3">
    <source>
        <dbReference type="Proteomes" id="UP000184236"/>
    </source>
</evidence>
<dbReference type="STRING" id="1302685.SAMN05444408_1213"/>
<feature type="domain" description="Glycosyltransferase 2-like" evidence="1">
    <location>
        <begin position="6"/>
        <end position="163"/>
    </location>
</feature>
<evidence type="ECO:0000259" key="1">
    <source>
        <dbReference type="Pfam" id="PF00535"/>
    </source>
</evidence>
<protein>
    <submittedName>
        <fullName evidence="2">Glycosyl transferase family 2</fullName>
    </submittedName>
</protein>